<accession>A0A2I7N447</accession>
<keyword evidence="2" id="KW-1185">Reference proteome</keyword>
<dbReference type="AlphaFoldDB" id="A0A2I7N447"/>
<dbReference type="EMBL" id="CP024847">
    <property type="protein sequence ID" value="AUR51246.1"/>
    <property type="molecule type" value="Genomic_DNA"/>
</dbReference>
<sequence length="263" mass="30165">MPQESILQATTNQIAGLNNSVGFILTDPDLKIIQINQKAKHQLSITDEANCGKIIDIFSSSNSYYAKNRSSDNSLNKFHRSSDIEKIVNIIYQIVINEKTPVQYIAFWPYQGEYKSLLIHAIPAFDQKARVIAVEHIISGYSMWGIQEYFSLTESLQANFLIPMPDDFKFKVQLTNRQHEVLFLMVSGISQRMASQILEISYGTLSRIVRESICPRFGIEDNDIIKLVARARKMGYDKYIPQSLCRPCIIVQDHNLVVKYFNF</sequence>
<protein>
    <recommendedName>
        <fullName evidence="3">HTH luxR-type domain-containing protein</fullName>
    </recommendedName>
</protein>
<dbReference type="InterPro" id="IPR016032">
    <property type="entry name" value="Sig_transdc_resp-reg_C-effctor"/>
</dbReference>
<reference evidence="2" key="1">
    <citation type="submission" date="2017-11" db="EMBL/GenBank/DDBJ databases">
        <authorList>
            <person name="Chan K.G."/>
            <person name="Lee L.S."/>
        </authorList>
    </citation>
    <scope>NUCLEOTIDE SEQUENCE [LARGE SCALE GENOMIC DNA]</scope>
    <source>
        <strain evidence="2">DSM 100970</strain>
    </source>
</reference>
<dbReference type="InterPro" id="IPR036388">
    <property type="entry name" value="WH-like_DNA-bd_sf"/>
</dbReference>
<evidence type="ECO:0000313" key="1">
    <source>
        <dbReference type="EMBL" id="AUR51246.1"/>
    </source>
</evidence>
<dbReference type="GO" id="GO:0006355">
    <property type="term" value="P:regulation of DNA-templated transcription"/>
    <property type="evidence" value="ECO:0007669"/>
    <property type="project" value="InterPro"/>
</dbReference>
<organism evidence="1 2">
    <name type="scientific">Aquella oligotrophica</name>
    <dbReference type="NCBI Taxonomy" id="2067065"/>
    <lineage>
        <taxon>Bacteria</taxon>
        <taxon>Pseudomonadati</taxon>
        <taxon>Pseudomonadota</taxon>
        <taxon>Betaproteobacteria</taxon>
        <taxon>Neisseriales</taxon>
        <taxon>Neisseriaceae</taxon>
        <taxon>Aquella</taxon>
    </lineage>
</organism>
<dbReference type="RefSeq" id="WP_102950546.1">
    <property type="nucleotide sequence ID" value="NZ_CP024847.1"/>
</dbReference>
<dbReference type="SUPFAM" id="SSF46894">
    <property type="entry name" value="C-terminal effector domain of the bipartite response regulators"/>
    <property type="match status" value="1"/>
</dbReference>
<dbReference type="Proteomes" id="UP000236655">
    <property type="component" value="Chromosome"/>
</dbReference>
<evidence type="ECO:0008006" key="3">
    <source>
        <dbReference type="Google" id="ProtNLM"/>
    </source>
</evidence>
<dbReference type="Gene3D" id="1.10.10.10">
    <property type="entry name" value="Winged helix-like DNA-binding domain superfamily/Winged helix DNA-binding domain"/>
    <property type="match status" value="1"/>
</dbReference>
<evidence type="ECO:0000313" key="2">
    <source>
        <dbReference type="Proteomes" id="UP000236655"/>
    </source>
</evidence>
<dbReference type="GO" id="GO:0003677">
    <property type="term" value="F:DNA binding"/>
    <property type="evidence" value="ECO:0007669"/>
    <property type="project" value="InterPro"/>
</dbReference>
<name>A0A2I7N447_9NEIS</name>
<proteinExistence type="predicted"/>
<gene>
    <name evidence="1" type="ORF">CUN60_02675</name>
</gene>
<dbReference type="KEGG" id="nba:CUN60_02675"/>